<organism evidence="11 12">
    <name type="scientific">Metasolibacillus meyeri</name>
    <dbReference type="NCBI Taxonomy" id="1071052"/>
    <lineage>
        <taxon>Bacteria</taxon>
        <taxon>Bacillati</taxon>
        <taxon>Bacillota</taxon>
        <taxon>Bacilli</taxon>
        <taxon>Bacillales</taxon>
        <taxon>Caryophanaceae</taxon>
        <taxon>Metasolibacillus</taxon>
    </lineage>
</organism>
<evidence type="ECO:0000256" key="5">
    <source>
        <dbReference type="ARBA" id="ARBA00022801"/>
    </source>
</evidence>
<dbReference type="PANTHER" id="PTHR30337">
    <property type="entry name" value="COMPONENT OF ATP-DEPENDENT DSDNA EXONUCLEASE"/>
    <property type="match status" value="1"/>
</dbReference>
<dbReference type="GO" id="GO:0008408">
    <property type="term" value="F:3'-5' exonuclease activity"/>
    <property type="evidence" value="ECO:0007669"/>
    <property type="project" value="InterPro"/>
</dbReference>
<dbReference type="InterPro" id="IPR004593">
    <property type="entry name" value="SbcD"/>
</dbReference>
<evidence type="ECO:0000313" key="12">
    <source>
        <dbReference type="Proteomes" id="UP001344888"/>
    </source>
</evidence>
<comment type="caution">
    <text evidence="11">The sequence shown here is derived from an EMBL/GenBank/DDBJ whole genome shotgun (WGS) entry which is preliminary data.</text>
</comment>
<keyword evidence="8" id="KW-0235">DNA replication</keyword>
<feature type="domain" description="Nuclease SbcCD subunit D C-terminal" evidence="10">
    <location>
        <begin position="272"/>
        <end position="355"/>
    </location>
</feature>
<evidence type="ECO:0000256" key="3">
    <source>
        <dbReference type="ARBA" id="ARBA00013365"/>
    </source>
</evidence>
<evidence type="ECO:0000256" key="7">
    <source>
        <dbReference type="ARBA" id="ARBA00023172"/>
    </source>
</evidence>
<dbReference type="InterPro" id="IPR050535">
    <property type="entry name" value="DNA_Repair-Maintenance_Comp"/>
</dbReference>
<evidence type="ECO:0000313" key="11">
    <source>
        <dbReference type="EMBL" id="MEC1179710.1"/>
    </source>
</evidence>
<dbReference type="Pfam" id="PF00149">
    <property type="entry name" value="Metallophos"/>
    <property type="match status" value="1"/>
</dbReference>
<keyword evidence="7 8" id="KW-0233">DNA recombination</keyword>
<proteinExistence type="inferred from homology"/>
<dbReference type="Pfam" id="PF12320">
    <property type="entry name" value="SbcD_C"/>
    <property type="match status" value="1"/>
</dbReference>
<dbReference type="PANTHER" id="PTHR30337:SF0">
    <property type="entry name" value="NUCLEASE SBCCD SUBUNIT D"/>
    <property type="match status" value="1"/>
</dbReference>
<accession>A0AAW9NXY5</accession>
<evidence type="ECO:0000256" key="8">
    <source>
        <dbReference type="RuleBase" id="RU363069"/>
    </source>
</evidence>
<keyword evidence="6 8" id="KW-0269">Exonuclease</keyword>
<keyword evidence="8" id="KW-0255">Endonuclease</keyword>
<dbReference type="GO" id="GO:0006260">
    <property type="term" value="P:DNA replication"/>
    <property type="evidence" value="ECO:0007669"/>
    <property type="project" value="UniProtKB-KW"/>
</dbReference>
<dbReference type="EMBL" id="JARSFG010000019">
    <property type="protein sequence ID" value="MEC1179710.1"/>
    <property type="molecule type" value="Genomic_DNA"/>
</dbReference>
<comment type="similarity">
    <text evidence="1 8">Belongs to the SbcD family.</text>
</comment>
<keyword evidence="4 8" id="KW-0540">Nuclease</keyword>
<evidence type="ECO:0000256" key="4">
    <source>
        <dbReference type="ARBA" id="ARBA00022722"/>
    </source>
</evidence>
<evidence type="ECO:0000259" key="10">
    <source>
        <dbReference type="Pfam" id="PF12320"/>
    </source>
</evidence>
<protein>
    <recommendedName>
        <fullName evidence="3 8">Nuclease SbcCD subunit D</fullName>
    </recommendedName>
</protein>
<dbReference type="Gene3D" id="3.60.21.10">
    <property type="match status" value="1"/>
</dbReference>
<dbReference type="InterPro" id="IPR029052">
    <property type="entry name" value="Metallo-depent_PP-like"/>
</dbReference>
<dbReference type="AlphaFoldDB" id="A0AAW9NXY5"/>
<dbReference type="Proteomes" id="UP001344888">
    <property type="component" value="Unassembled WGS sequence"/>
</dbReference>
<dbReference type="InterPro" id="IPR026843">
    <property type="entry name" value="SbcD_C"/>
</dbReference>
<dbReference type="InterPro" id="IPR041796">
    <property type="entry name" value="Mre11_N"/>
</dbReference>
<dbReference type="RefSeq" id="WP_326124196.1">
    <property type="nucleotide sequence ID" value="NZ_JARSFG010000019.1"/>
</dbReference>
<comment type="function">
    <text evidence="8">SbcCD cleaves DNA hairpin structures. These structures can inhibit DNA replication and are intermediates in certain DNA recombination reactions. The complex acts as a 3'-&gt;5' double strand exonuclease that can open hairpins. It also has a 5' single-strand endonuclease activity.</text>
</comment>
<evidence type="ECO:0000256" key="6">
    <source>
        <dbReference type="ARBA" id="ARBA00022839"/>
    </source>
</evidence>
<reference evidence="11 12" key="1">
    <citation type="submission" date="2023-03" db="EMBL/GenBank/DDBJ databases">
        <title>Bacillus Genome Sequencing.</title>
        <authorList>
            <person name="Dunlap C."/>
        </authorList>
    </citation>
    <scope>NUCLEOTIDE SEQUENCE [LARGE SCALE GENOMIC DNA]</scope>
    <source>
        <strain evidence="11 12">B-59205</strain>
    </source>
</reference>
<dbReference type="SUPFAM" id="SSF56300">
    <property type="entry name" value="Metallo-dependent phosphatases"/>
    <property type="match status" value="1"/>
</dbReference>
<feature type="domain" description="Calcineurin-like phosphoesterase" evidence="9">
    <location>
        <begin position="1"/>
        <end position="192"/>
    </location>
</feature>
<evidence type="ECO:0000256" key="1">
    <source>
        <dbReference type="ARBA" id="ARBA00010555"/>
    </source>
</evidence>
<dbReference type="NCBIfam" id="TIGR00619">
    <property type="entry name" value="sbcd"/>
    <property type="match status" value="1"/>
</dbReference>
<comment type="subunit">
    <text evidence="2 8">Heterodimer of SbcC and SbcD.</text>
</comment>
<dbReference type="InterPro" id="IPR004843">
    <property type="entry name" value="Calcineurin-like_PHP"/>
</dbReference>
<gene>
    <name evidence="8" type="primary">sbcD</name>
    <name evidence="11" type="ORF">P9B03_14515</name>
</gene>
<dbReference type="CDD" id="cd00840">
    <property type="entry name" value="MPP_Mre11_N"/>
    <property type="match status" value="1"/>
</dbReference>
<sequence length="386" mass="43917">MKIFHTADWHLGKLVQGVYMTEDQHFILEQFIAAIDQEQPDVIIIAGDLYDRAIPPVDAVDLLDDILSKISLQRKIPVLAIAGNHDSPTRLQFGRQLMQRAGLHIVGDFSELQQPVVLNDGHGEVHFHLIPFAEPATVKTVLQDETILTYDDAMKKTIEHIVSNLDTNARHIAIAHAFVTPNGDKQDNTSDSERPLAIGGSECVNAHYFEPFHYTALGHLHRAHYVLNETIRYAGSPLKYSASEASHEKGFLVIDLMADGKVTVTKRPFIPRRDLRIVEGTLQEILQHKESEDYVFIRLTDTTPVIGAMEQLRTVYKNALHVERKTIFVGRDEERVIMRDQLDERTLFQGFMKEMTGEEPSQHALQLFDEALQELLMEEREEETVK</sequence>
<evidence type="ECO:0000259" key="9">
    <source>
        <dbReference type="Pfam" id="PF00149"/>
    </source>
</evidence>
<evidence type="ECO:0000256" key="2">
    <source>
        <dbReference type="ARBA" id="ARBA00011322"/>
    </source>
</evidence>
<name>A0AAW9NXY5_9BACL</name>
<keyword evidence="5 8" id="KW-0378">Hydrolase</keyword>
<dbReference type="GO" id="GO:0006310">
    <property type="term" value="P:DNA recombination"/>
    <property type="evidence" value="ECO:0007669"/>
    <property type="project" value="UniProtKB-KW"/>
</dbReference>
<dbReference type="GO" id="GO:0004519">
    <property type="term" value="F:endonuclease activity"/>
    <property type="evidence" value="ECO:0007669"/>
    <property type="project" value="UniProtKB-KW"/>
</dbReference>
<keyword evidence="12" id="KW-1185">Reference proteome</keyword>